<feature type="transmembrane region" description="Helical" evidence="11">
    <location>
        <begin position="506"/>
        <end position="526"/>
    </location>
</feature>
<dbReference type="InterPro" id="IPR018247">
    <property type="entry name" value="EF_Hand_1_Ca_BS"/>
</dbReference>
<dbReference type="InterPro" id="IPR023408">
    <property type="entry name" value="MscS_beta-dom_sf"/>
</dbReference>
<feature type="region of interest" description="Disordered" evidence="10">
    <location>
        <begin position="325"/>
        <end position="345"/>
    </location>
</feature>
<organism evidence="14 15">
    <name type="scientific">Sanghuangporus baumii</name>
    <name type="common">Phellinus baumii</name>
    <dbReference type="NCBI Taxonomy" id="108892"/>
    <lineage>
        <taxon>Eukaryota</taxon>
        <taxon>Fungi</taxon>
        <taxon>Dikarya</taxon>
        <taxon>Basidiomycota</taxon>
        <taxon>Agaricomycotina</taxon>
        <taxon>Agaricomycetes</taxon>
        <taxon>Hymenochaetales</taxon>
        <taxon>Hymenochaetaceae</taxon>
        <taxon>Sanghuangporus</taxon>
    </lineage>
</organism>
<dbReference type="InterPro" id="IPR029044">
    <property type="entry name" value="Nucleotide-diphossugar_trans"/>
</dbReference>
<evidence type="ECO:0008006" key="16">
    <source>
        <dbReference type="Google" id="ProtNLM"/>
    </source>
</evidence>
<comment type="caution">
    <text evidence="14">The sequence shown here is derived from an EMBL/GenBank/DDBJ whole genome shotgun (WGS) entry which is preliminary data.</text>
</comment>
<keyword evidence="4 11" id="KW-0812">Transmembrane</keyword>
<accession>A0A9Q5HUQ1</accession>
<dbReference type="SUPFAM" id="SSF47473">
    <property type="entry name" value="EF-hand"/>
    <property type="match status" value="1"/>
</dbReference>
<evidence type="ECO:0000256" key="6">
    <source>
        <dbReference type="ARBA" id="ARBA00022837"/>
    </source>
</evidence>
<dbReference type="PROSITE" id="PS00697">
    <property type="entry name" value="DNA_LIGASE_A1"/>
    <property type="match status" value="1"/>
</dbReference>
<dbReference type="InterPro" id="IPR016059">
    <property type="entry name" value="DNA_ligase_ATP-dep_CS"/>
</dbReference>
<feature type="compositionally biased region" description="Polar residues" evidence="10">
    <location>
        <begin position="17"/>
        <end position="32"/>
    </location>
</feature>
<dbReference type="GO" id="GO:0006310">
    <property type="term" value="P:DNA recombination"/>
    <property type="evidence" value="ECO:0007669"/>
    <property type="project" value="InterPro"/>
</dbReference>
<feature type="transmembrane region" description="Helical" evidence="11">
    <location>
        <begin position="155"/>
        <end position="180"/>
    </location>
</feature>
<dbReference type="GO" id="GO:0005262">
    <property type="term" value="F:calcium channel activity"/>
    <property type="evidence" value="ECO:0007669"/>
    <property type="project" value="TreeGrafter"/>
</dbReference>
<keyword evidence="5" id="KW-0547">Nucleotide-binding</keyword>
<feature type="domain" description="EF-hand" evidence="13">
    <location>
        <begin position="436"/>
        <end position="471"/>
    </location>
</feature>
<dbReference type="GO" id="GO:0016020">
    <property type="term" value="C:membrane"/>
    <property type="evidence" value="ECO:0007669"/>
    <property type="project" value="UniProtKB-SubCell"/>
</dbReference>
<dbReference type="PROSITE" id="PS50160">
    <property type="entry name" value="DNA_LIGASE_A3"/>
    <property type="match status" value="1"/>
</dbReference>
<dbReference type="Gene3D" id="3.30.470.30">
    <property type="entry name" value="DNA ligase/mRNA capping enzyme"/>
    <property type="match status" value="1"/>
</dbReference>
<feature type="transmembrane region" description="Helical" evidence="11">
    <location>
        <begin position="1684"/>
        <end position="1707"/>
    </location>
</feature>
<dbReference type="InterPro" id="IPR001173">
    <property type="entry name" value="Glyco_trans_2-like"/>
</dbReference>
<evidence type="ECO:0000256" key="7">
    <source>
        <dbReference type="ARBA" id="ARBA00022840"/>
    </source>
</evidence>
<comment type="subcellular location">
    <subcellularLocation>
        <location evidence="1">Membrane</location>
    </subcellularLocation>
</comment>
<reference evidence="14" key="1">
    <citation type="submission" date="2016-06" db="EMBL/GenBank/DDBJ databases">
        <title>Draft Genome sequence of the fungus Inonotus baumii.</title>
        <authorList>
            <person name="Zhu H."/>
            <person name="Lin W."/>
        </authorList>
    </citation>
    <scope>NUCLEOTIDE SEQUENCE</scope>
    <source>
        <strain evidence="14">821</strain>
    </source>
</reference>
<dbReference type="InterPro" id="IPR012310">
    <property type="entry name" value="DNA_ligase_ATP-dep_cent"/>
</dbReference>
<dbReference type="Gene3D" id="1.10.238.10">
    <property type="entry name" value="EF-hand"/>
    <property type="match status" value="1"/>
</dbReference>
<name>A0A9Q5HUQ1_SANBA</name>
<dbReference type="InterPro" id="IPR011992">
    <property type="entry name" value="EF-hand-dom_pair"/>
</dbReference>
<dbReference type="InterPro" id="IPR010920">
    <property type="entry name" value="LSM_dom_sf"/>
</dbReference>
<evidence type="ECO:0000259" key="13">
    <source>
        <dbReference type="PROSITE" id="PS50222"/>
    </source>
</evidence>
<keyword evidence="8 11" id="KW-1133">Transmembrane helix</keyword>
<dbReference type="SUPFAM" id="SSF50182">
    <property type="entry name" value="Sm-like ribonucleoproteins"/>
    <property type="match status" value="1"/>
</dbReference>
<dbReference type="InterPro" id="IPR035518">
    <property type="entry name" value="DPG_synthase"/>
</dbReference>
<dbReference type="Pfam" id="PF00924">
    <property type="entry name" value="MS_channel_2nd"/>
    <property type="match status" value="1"/>
</dbReference>
<proteinExistence type="inferred from homology"/>
<feature type="transmembrane region" description="Helical" evidence="11">
    <location>
        <begin position="116"/>
        <end position="135"/>
    </location>
</feature>
<feature type="transmembrane region" description="Helical" evidence="11">
    <location>
        <begin position="532"/>
        <end position="550"/>
    </location>
</feature>
<dbReference type="InterPro" id="IPR006685">
    <property type="entry name" value="MscS_channel_2nd"/>
</dbReference>
<dbReference type="Gene3D" id="3.90.550.10">
    <property type="entry name" value="Spore Coat Polysaccharide Biosynthesis Protein SpsA, Chain A"/>
    <property type="match status" value="1"/>
</dbReference>
<feature type="transmembrane region" description="Helical" evidence="11">
    <location>
        <begin position="225"/>
        <end position="246"/>
    </location>
</feature>
<dbReference type="PROSITE" id="PS00018">
    <property type="entry name" value="EF_HAND_1"/>
    <property type="match status" value="1"/>
</dbReference>
<dbReference type="Gene3D" id="2.30.30.60">
    <property type="match status" value="1"/>
</dbReference>
<dbReference type="InterPro" id="IPR012340">
    <property type="entry name" value="NA-bd_OB-fold"/>
</dbReference>
<keyword evidence="9 11" id="KW-0472">Membrane</keyword>
<evidence type="ECO:0000256" key="8">
    <source>
        <dbReference type="ARBA" id="ARBA00022989"/>
    </source>
</evidence>
<gene>
    <name evidence="14" type="ORF">A7U60_g6667</name>
</gene>
<dbReference type="Pfam" id="PF00535">
    <property type="entry name" value="Glycos_transf_2"/>
    <property type="match status" value="1"/>
</dbReference>
<feature type="domain" description="ATP-dependent DNA ligase family profile" evidence="12">
    <location>
        <begin position="1223"/>
        <end position="1332"/>
    </location>
</feature>
<evidence type="ECO:0000256" key="11">
    <source>
        <dbReference type="SAM" id="Phobius"/>
    </source>
</evidence>
<evidence type="ECO:0000256" key="1">
    <source>
        <dbReference type="ARBA" id="ARBA00004370"/>
    </source>
</evidence>
<dbReference type="EMBL" id="LNZH02000203">
    <property type="protein sequence ID" value="OCB86352.1"/>
    <property type="molecule type" value="Genomic_DNA"/>
</dbReference>
<dbReference type="GO" id="GO:0006281">
    <property type="term" value="P:DNA repair"/>
    <property type="evidence" value="ECO:0007669"/>
    <property type="project" value="InterPro"/>
</dbReference>
<dbReference type="GO" id="GO:0003910">
    <property type="term" value="F:DNA ligase (ATP) activity"/>
    <property type="evidence" value="ECO:0007669"/>
    <property type="project" value="InterPro"/>
</dbReference>
<dbReference type="PANTHER" id="PTHR31323:SF11">
    <property type="entry name" value="EF-HAND DOMAIN-CONTAINING PROTEIN"/>
    <property type="match status" value="1"/>
</dbReference>
<evidence type="ECO:0000256" key="2">
    <source>
        <dbReference type="ARBA" id="ARBA00007572"/>
    </source>
</evidence>
<dbReference type="GO" id="GO:0006874">
    <property type="term" value="P:intracellular calcium ion homeostasis"/>
    <property type="evidence" value="ECO:0007669"/>
    <property type="project" value="TreeGrafter"/>
</dbReference>
<dbReference type="SUPFAM" id="SSF56091">
    <property type="entry name" value="DNA ligase/mRNA capping enzyme, catalytic domain"/>
    <property type="match status" value="1"/>
</dbReference>
<dbReference type="GO" id="GO:0005509">
    <property type="term" value="F:calcium ion binding"/>
    <property type="evidence" value="ECO:0007669"/>
    <property type="project" value="InterPro"/>
</dbReference>
<evidence type="ECO:0000259" key="12">
    <source>
        <dbReference type="PROSITE" id="PS50160"/>
    </source>
</evidence>
<dbReference type="CDD" id="cd04188">
    <property type="entry name" value="DPG_synthase"/>
    <property type="match status" value="1"/>
</dbReference>
<evidence type="ECO:0000313" key="15">
    <source>
        <dbReference type="Proteomes" id="UP000757232"/>
    </source>
</evidence>
<keyword evidence="3" id="KW-0436">Ligase</keyword>
<dbReference type="PANTHER" id="PTHR31323">
    <property type="entry name" value="MECHANOSENSITIVE ION CHANNEL PROTEIN MSY2"/>
    <property type="match status" value="1"/>
</dbReference>
<dbReference type="SUPFAM" id="SSF53448">
    <property type="entry name" value="Nucleotide-diphospho-sugar transferases"/>
    <property type="match status" value="1"/>
</dbReference>
<feature type="region of interest" description="Disordered" evidence="10">
    <location>
        <begin position="1509"/>
        <end position="1532"/>
    </location>
</feature>
<dbReference type="InterPro" id="IPR036599">
    <property type="entry name" value="DNA_ligase_N_sf"/>
</dbReference>
<dbReference type="SMART" id="SM00054">
    <property type="entry name" value="EFh"/>
    <property type="match status" value="1"/>
</dbReference>
<feature type="transmembrane region" description="Helical" evidence="11">
    <location>
        <begin position="1655"/>
        <end position="1672"/>
    </location>
</feature>
<feature type="region of interest" description="Disordered" evidence="10">
    <location>
        <begin position="1"/>
        <end position="46"/>
    </location>
</feature>
<sequence length="2004" mass="225629">MASAALKEAPEAFELSPRSNNSDSPVKSQSSKLKFHDPHDQSAATLHGDIHDHDDFVKVAAHDSLSDSVTVSSDEFDWDAEDDGASKRDLETKRKTRRGRKIYGLFMKLSRSFRTFLVAILGAGIFIAPYLIFHFRFHDSPARPHVHAWSLWFSITWAAGSGTYLIVDLIPRFIIFIVTLFHGQDLTGLVKLVYAVSGWLKLCLDVSWSWIALSVIRATLHPPGSYWVIINRVMQALFASSIILLAEKTFLRFVAIRFHQKALADRLAENKLALKALDRLSNAQPVATKRSPYILNRRKGHKGSAAGSQSPSMDVINKELGIDGGAPSEGAATDSAGRVKRTQMGRKRRRKAVGAMIVDQLGDAIGQVALKDSKFNRASELTGLHSAKKLAKQLFSTLSNVHPPRKYLIVEGLKPVYRMTCYILMDYFTDFEPYFHSKAEAAAAFSVFDKDNNGDITKKEMREAVQRIYRERKALVASLKVVMNSSVSHQMLIFIQQDVGSIVAKLDAVLVCVALLGIIFCCLLIFNRDNTVQSLVPMATIVLGFSFIFGNSAQTLFESLIFIFSTHVFDVGDLVMIDDNPLFVKEFGLFSTTFRRVDGLEIIAPNSLLANTKLVHNLRRSNSMWETTNLQVGYDTALELIEALQSRLKAYVSQNNREWSNVNVNIDKMEYQNAMTLVIAMEHRPNWQDWGGRWSRRTQFMRHLKTILEELDISYTLPVQPVVLPKAPPYSGGLLNVPSRFSQSRESLGNAGYHQDDFYRAPEGEFDIDSALSQAYCTGWRHLLFLHGLGSSFVALCRELRNIEPRPIRNESMCSSAGTFEPISLKVFRRWVRAFRRQFPRPSSQTTTILFLFLFPDEDTRRKYGMREASLAKELINIFGTSDKEGGRGANLKRWSSPTSNSSSLGEQLCDLLSYSSVVSLVTSKTVWVVHNIFWQSTNAVTQLSLHGVNKVLDDLASKSRFSATSLRPSCVGSFEKRRNILGDIYRKLGPFEAAILTQIILKDLRSILYPAKNISSPESLLRFNSTAVHMLTLQEAMHIWDPSNALLSCYKVQSTIEDSVGLFEGKQVSALRPEIGIPVQIPTCFKARGCRDALDKLKHSTSVWAETKYDGERMQIHVSPNECGESEITIFSKSRRDSTLDRIATHWIIREALRLGHDHPDACARAWATTHHNVLLTVILEAEMIAYDRTYGVDGFWRIRELIESSATGARRRNKRERTTIESETSRHLALVFFDVLYLNGTALLSEPYCSRRATLEAIIDPIPMYAYLAHRTEIPLSGAKGFNHEEGLVLKATDSTYADWRCPWVKLKKDYIPGFGDSVDLSLIGASWDKEEEELCASPLQLIRRSMSARSVPSPRRLSYGLDRSQLEELNFLIKSAGTMRTGVNDQLPFMFNLPGGLAEPRVILAKSLLVEVFGAGFTKSSETKNYELRFPRISKVHRSNDRSWLEAVTLPEFNDIALRAVGKSTPRLDEKNDHNISLQFPDIFESSGADKCATLESRPAPNSVCLDSNKSEERCERQANQSSTKVGKRRRVDENDCLTSNLDRKRSFCSPMGSKAHQNEGARPFRPLTNYEQEMYHDTRILTVDNSIKRSFRILNDCEGLHPFAQLLSSAIIRLECCIRSQDLSYYDTSFVDQMWLEISHNKSKREFRSPLWYRFPFNIILVDLALLSDSFTTAFLMADVALPTIFGGALILVLLLFCFAYIATILLSPPPIKVVPTELKYRSAKSGAKFKDLPDITKSTASIDLSIVIPAFNEVPRLPSMLVTTIEHLAKPECSRRTYEILIVDDGSSDGTADLAVNLARKYSSTDIRVVSLHRNLGKGAAVRHGMLHSRGRRLLMADADGASRFEDLEMLWAEMNKMAPEDSPAVVVGSRAHLVDTEAVVKRSFLRNLAMHALHLTLRLIGVGHVRDTQCGFKLFSREAACAIFPYQHLTGWIFDVEILLLAKMKSIPVAEVPINWSEVPESKLRLMRDSLLMFRDLLVLRANHLTGRWAVPRKTKTQ</sequence>
<dbReference type="OrthoDB" id="544685at2759"/>
<keyword evidence="7" id="KW-0067">ATP-binding</keyword>
<dbReference type="InterPro" id="IPR058650">
    <property type="entry name" value="Msy1/2-like"/>
</dbReference>
<evidence type="ECO:0000256" key="9">
    <source>
        <dbReference type="ARBA" id="ARBA00023136"/>
    </source>
</evidence>
<keyword evidence="6" id="KW-0106">Calcium</keyword>
<evidence type="ECO:0000256" key="3">
    <source>
        <dbReference type="ARBA" id="ARBA00022598"/>
    </source>
</evidence>
<dbReference type="PROSITE" id="PS50222">
    <property type="entry name" value="EF_HAND_2"/>
    <property type="match status" value="1"/>
</dbReference>
<evidence type="ECO:0000256" key="5">
    <source>
        <dbReference type="ARBA" id="ARBA00022741"/>
    </source>
</evidence>
<dbReference type="Gene3D" id="2.40.50.140">
    <property type="entry name" value="Nucleic acid-binding proteins"/>
    <property type="match status" value="1"/>
</dbReference>
<evidence type="ECO:0000313" key="14">
    <source>
        <dbReference type="EMBL" id="OCB86352.1"/>
    </source>
</evidence>
<dbReference type="Pfam" id="PF04675">
    <property type="entry name" value="DNA_ligase_A_N"/>
    <property type="match status" value="1"/>
</dbReference>
<dbReference type="InterPro" id="IPR012308">
    <property type="entry name" value="DNA_ligase_ATP-dep_N"/>
</dbReference>
<comment type="similarity">
    <text evidence="2">Belongs to the ATP-dependent DNA ligase family.</text>
</comment>
<dbReference type="Pfam" id="PF01068">
    <property type="entry name" value="DNA_ligase_A_M"/>
    <property type="match status" value="1"/>
</dbReference>
<dbReference type="Pfam" id="PF25886">
    <property type="entry name" value="Msy1"/>
    <property type="match status" value="1"/>
</dbReference>
<evidence type="ECO:0000256" key="4">
    <source>
        <dbReference type="ARBA" id="ARBA00022692"/>
    </source>
</evidence>
<dbReference type="GO" id="GO:0003677">
    <property type="term" value="F:DNA binding"/>
    <property type="evidence" value="ECO:0007669"/>
    <property type="project" value="InterPro"/>
</dbReference>
<dbReference type="InterPro" id="IPR002048">
    <property type="entry name" value="EF_hand_dom"/>
</dbReference>
<dbReference type="CDD" id="cd00051">
    <property type="entry name" value="EFh"/>
    <property type="match status" value="1"/>
</dbReference>
<keyword evidence="15" id="KW-1185">Reference proteome</keyword>
<dbReference type="GO" id="GO:0005524">
    <property type="term" value="F:ATP binding"/>
    <property type="evidence" value="ECO:0007669"/>
    <property type="project" value="UniProtKB-KW"/>
</dbReference>
<evidence type="ECO:0000256" key="10">
    <source>
        <dbReference type="SAM" id="MobiDB-lite"/>
    </source>
</evidence>
<dbReference type="Proteomes" id="UP000757232">
    <property type="component" value="Unassembled WGS sequence"/>
</dbReference>
<dbReference type="Gene3D" id="1.10.3260.10">
    <property type="entry name" value="DNA ligase, ATP-dependent, N-terminal domain"/>
    <property type="match status" value="1"/>
</dbReference>
<protein>
    <recommendedName>
        <fullName evidence="16">Dolichyl-phosphate beta-glucosyltransferase</fullName>
    </recommendedName>
</protein>